<evidence type="ECO:0000256" key="1">
    <source>
        <dbReference type="ARBA" id="ARBA00004141"/>
    </source>
</evidence>
<keyword evidence="4 10" id="KW-0812">Transmembrane</keyword>
<keyword evidence="5" id="KW-1278">Translocase</keyword>
<comment type="subcellular location">
    <subcellularLocation>
        <location evidence="1">Membrane</location>
        <topology evidence="1">Multi-pass membrane protein</topology>
    </subcellularLocation>
</comment>
<evidence type="ECO:0000256" key="7">
    <source>
        <dbReference type="ARBA" id="ARBA00023027"/>
    </source>
</evidence>
<proteinExistence type="inferred from homology"/>
<dbReference type="InterPro" id="IPR039428">
    <property type="entry name" value="NUOK/Mnh_C1-like"/>
</dbReference>
<geneLocation type="mitochondrion" evidence="11"/>
<evidence type="ECO:0000256" key="2">
    <source>
        <dbReference type="ARBA" id="ARBA00010519"/>
    </source>
</evidence>
<keyword evidence="11" id="KW-0496">Mitochondrion</keyword>
<feature type="transmembrane region" description="Helical" evidence="10">
    <location>
        <begin position="56"/>
        <end position="81"/>
    </location>
</feature>
<organism evidence="11">
    <name type="scientific">Amphiura sp. CZ-2022</name>
    <dbReference type="NCBI Taxonomy" id="2993812"/>
    <lineage>
        <taxon>Eukaryota</taxon>
        <taxon>Metazoa</taxon>
        <taxon>Echinodermata</taxon>
        <taxon>Eleutherozoa</taxon>
        <taxon>Asterozoa</taxon>
        <taxon>Ophiuroidea</taxon>
        <taxon>Myophiuroidea</taxon>
        <taxon>Metophiurida</taxon>
        <taxon>Ophintegrida</taxon>
        <taxon>Amphilepidida</taxon>
        <taxon>Ophiurina</taxon>
        <taxon>Gnathophiurina</taxon>
        <taxon>Amphiuroidea</taxon>
        <taxon>Amphiuridae</taxon>
        <taxon>Amphiura</taxon>
    </lineage>
</organism>
<feature type="transmembrane region" description="Helical" evidence="10">
    <location>
        <begin position="28"/>
        <end position="49"/>
    </location>
</feature>
<keyword evidence="7" id="KW-0520">NAD</keyword>
<reference evidence="11" key="1">
    <citation type="submission" date="2022-08" db="EMBL/GenBank/DDBJ databases">
        <authorList>
            <person name="Chen Z."/>
            <person name="Zakrzewska S."/>
            <person name="Hajare H.S."/>
            <person name="Alvarez-Buylla A."/>
            <person name="Abderemane-Ali F."/>
            <person name="Bogan M."/>
            <person name="Ramirez D."/>
            <person name="O'Connell L.A."/>
            <person name="Du Bois J."/>
            <person name="Minor D.L. Jr."/>
        </authorList>
    </citation>
    <scope>NUCLEOTIDE SEQUENCE</scope>
</reference>
<dbReference type="EMBL" id="OP273954">
    <property type="protein sequence ID" value="UZG65684.1"/>
    <property type="molecule type" value="Genomic_DNA"/>
</dbReference>
<evidence type="ECO:0000256" key="9">
    <source>
        <dbReference type="ARBA" id="ARBA00031586"/>
    </source>
</evidence>
<gene>
    <name evidence="11" type="primary">ND4L</name>
</gene>
<keyword evidence="8 10" id="KW-0472">Membrane</keyword>
<comment type="similarity">
    <text evidence="2">Belongs to the complex I subunit 4L family.</text>
</comment>
<name>A0A9E8ICY2_9ECHI</name>
<evidence type="ECO:0000256" key="4">
    <source>
        <dbReference type="ARBA" id="ARBA00022692"/>
    </source>
</evidence>
<evidence type="ECO:0000256" key="8">
    <source>
        <dbReference type="ARBA" id="ARBA00023136"/>
    </source>
</evidence>
<sequence>MSLLITLLTFSFTIGLLSIIYKKTFFLSILLGLEIVLLNLITFNFLISISLGQPSFLALSLFLIALAAIEASLGISIITLISRNFSESSLNNINLLKN</sequence>
<evidence type="ECO:0000256" key="3">
    <source>
        <dbReference type="ARBA" id="ARBA00016612"/>
    </source>
</evidence>
<evidence type="ECO:0000256" key="6">
    <source>
        <dbReference type="ARBA" id="ARBA00022989"/>
    </source>
</evidence>
<keyword evidence="6 10" id="KW-1133">Transmembrane helix</keyword>
<protein>
    <recommendedName>
        <fullName evidence="3">NADH-ubiquinone oxidoreductase chain 4L</fullName>
    </recommendedName>
    <alternativeName>
        <fullName evidence="9">NADH dehydrogenase subunit 4L</fullName>
    </alternativeName>
</protein>
<dbReference type="Pfam" id="PF00420">
    <property type="entry name" value="Oxidored_q2"/>
    <property type="match status" value="1"/>
</dbReference>
<dbReference type="GO" id="GO:0016020">
    <property type="term" value="C:membrane"/>
    <property type="evidence" value="ECO:0007669"/>
    <property type="project" value="UniProtKB-SubCell"/>
</dbReference>
<evidence type="ECO:0000313" key="11">
    <source>
        <dbReference type="EMBL" id="UZG65684.1"/>
    </source>
</evidence>
<accession>A0A9E8ICY2</accession>
<evidence type="ECO:0000256" key="5">
    <source>
        <dbReference type="ARBA" id="ARBA00022967"/>
    </source>
</evidence>
<dbReference type="AlphaFoldDB" id="A0A9E8ICY2"/>
<evidence type="ECO:0000256" key="10">
    <source>
        <dbReference type="SAM" id="Phobius"/>
    </source>
</evidence>
<dbReference type="Gene3D" id="1.10.287.3510">
    <property type="match status" value="1"/>
</dbReference>